<keyword evidence="4" id="KW-0732">Signal</keyword>
<feature type="repeat" description="NHL" evidence="2">
    <location>
        <begin position="558"/>
        <end position="589"/>
    </location>
</feature>
<organism evidence="5 7">
    <name type="scientific">Adineta steineri</name>
    <dbReference type="NCBI Taxonomy" id="433720"/>
    <lineage>
        <taxon>Eukaryota</taxon>
        <taxon>Metazoa</taxon>
        <taxon>Spiralia</taxon>
        <taxon>Gnathifera</taxon>
        <taxon>Rotifera</taxon>
        <taxon>Eurotatoria</taxon>
        <taxon>Bdelloidea</taxon>
        <taxon>Adinetida</taxon>
        <taxon>Adinetidae</taxon>
        <taxon>Adineta</taxon>
    </lineage>
</organism>
<dbReference type="AlphaFoldDB" id="A0A814HYQ8"/>
<feature type="repeat" description="NHL" evidence="2">
    <location>
        <begin position="311"/>
        <end position="347"/>
    </location>
</feature>
<gene>
    <name evidence="5" type="ORF">JYZ213_LOCUS16841</name>
    <name evidence="6" type="ORF">OXD698_LOCUS24823</name>
</gene>
<evidence type="ECO:0000313" key="6">
    <source>
        <dbReference type="EMBL" id="CAF3917402.1"/>
    </source>
</evidence>
<dbReference type="Gene3D" id="2.40.10.500">
    <property type="match status" value="1"/>
</dbReference>
<feature type="repeat" description="NHL" evidence="2">
    <location>
        <begin position="508"/>
        <end position="533"/>
    </location>
</feature>
<dbReference type="Proteomes" id="UP000663845">
    <property type="component" value="Unassembled WGS sequence"/>
</dbReference>
<feature type="signal peptide" evidence="4">
    <location>
        <begin position="1"/>
        <end position="16"/>
    </location>
</feature>
<evidence type="ECO:0000256" key="3">
    <source>
        <dbReference type="SAM" id="MobiDB-lite"/>
    </source>
</evidence>
<dbReference type="PANTHER" id="PTHR24104:SF25">
    <property type="entry name" value="PROTEIN LIN-41"/>
    <property type="match status" value="1"/>
</dbReference>
<feature type="compositionally biased region" description="Basic and acidic residues" evidence="3">
    <location>
        <begin position="233"/>
        <end position="250"/>
    </location>
</feature>
<keyword evidence="1" id="KW-0677">Repeat</keyword>
<dbReference type="GO" id="GO:0000209">
    <property type="term" value="P:protein polyubiquitination"/>
    <property type="evidence" value="ECO:0007669"/>
    <property type="project" value="TreeGrafter"/>
</dbReference>
<dbReference type="PANTHER" id="PTHR24104">
    <property type="entry name" value="E3 UBIQUITIN-PROTEIN LIGASE NHLRC1-RELATED"/>
    <property type="match status" value="1"/>
</dbReference>
<feature type="region of interest" description="Disordered" evidence="3">
    <location>
        <begin position="224"/>
        <end position="261"/>
    </location>
</feature>
<dbReference type="Gene3D" id="2.120.10.30">
    <property type="entry name" value="TolB, C-terminal domain"/>
    <property type="match status" value="2"/>
</dbReference>
<dbReference type="GO" id="GO:0008270">
    <property type="term" value="F:zinc ion binding"/>
    <property type="evidence" value="ECO:0007669"/>
    <property type="project" value="UniProtKB-KW"/>
</dbReference>
<dbReference type="Proteomes" id="UP000663844">
    <property type="component" value="Unassembled WGS sequence"/>
</dbReference>
<dbReference type="Pfam" id="PF01436">
    <property type="entry name" value="NHL"/>
    <property type="match status" value="3"/>
</dbReference>
<dbReference type="InterPro" id="IPR050952">
    <property type="entry name" value="TRIM-NHL_E3_ligases"/>
</dbReference>
<proteinExistence type="predicted"/>
<feature type="compositionally biased region" description="Polar residues" evidence="3">
    <location>
        <begin position="251"/>
        <end position="261"/>
    </location>
</feature>
<dbReference type="PROSITE" id="PS51125">
    <property type="entry name" value="NHL"/>
    <property type="match status" value="3"/>
</dbReference>
<dbReference type="InterPro" id="IPR011042">
    <property type="entry name" value="6-blade_b-propeller_TolB-like"/>
</dbReference>
<evidence type="ECO:0000313" key="7">
    <source>
        <dbReference type="Proteomes" id="UP000663845"/>
    </source>
</evidence>
<protein>
    <submittedName>
        <fullName evidence="5">Uncharacterized protein</fullName>
    </submittedName>
</protein>
<reference evidence="5" key="1">
    <citation type="submission" date="2021-02" db="EMBL/GenBank/DDBJ databases">
        <authorList>
            <person name="Nowell W R."/>
        </authorList>
    </citation>
    <scope>NUCLEOTIDE SEQUENCE</scope>
</reference>
<dbReference type="CDD" id="cd05819">
    <property type="entry name" value="NHL"/>
    <property type="match status" value="1"/>
</dbReference>
<dbReference type="GO" id="GO:0061630">
    <property type="term" value="F:ubiquitin protein ligase activity"/>
    <property type="evidence" value="ECO:0007669"/>
    <property type="project" value="TreeGrafter"/>
</dbReference>
<feature type="chain" id="PRO_5036224702" evidence="4">
    <location>
        <begin position="17"/>
        <end position="589"/>
    </location>
</feature>
<dbReference type="SUPFAM" id="SSF101898">
    <property type="entry name" value="NHL repeat"/>
    <property type="match status" value="1"/>
</dbReference>
<dbReference type="GO" id="GO:0043161">
    <property type="term" value="P:proteasome-mediated ubiquitin-dependent protein catabolic process"/>
    <property type="evidence" value="ECO:0007669"/>
    <property type="project" value="TreeGrafter"/>
</dbReference>
<evidence type="ECO:0000313" key="5">
    <source>
        <dbReference type="EMBL" id="CAF1016834.1"/>
    </source>
</evidence>
<accession>A0A814HYQ8</accession>
<name>A0A814HYQ8_9BILA</name>
<dbReference type="EMBL" id="CAJNOG010000154">
    <property type="protein sequence ID" value="CAF1016834.1"/>
    <property type="molecule type" value="Genomic_DNA"/>
</dbReference>
<dbReference type="InterPro" id="IPR001258">
    <property type="entry name" value="NHL_repeat"/>
</dbReference>
<evidence type="ECO:0000256" key="2">
    <source>
        <dbReference type="PROSITE-ProRule" id="PRU00504"/>
    </source>
</evidence>
<evidence type="ECO:0000256" key="4">
    <source>
        <dbReference type="SAM" id="SignalP"/>
    </source>
</evidence>
<evidence type="ECO:0000256" key="1">
    <source>
        <dbReference type="ARBA" id="ARBA00022737"/>
    </source>
</evidence>
<comment type="caution">
    <text evidence="5">The sequence shown here is derived from an EMBL/GenBank/DDBJ whole genome shotgun (WGS) entry which is preliminary data.</text>
</comment>
<dbReference type="EMBL" id="CAJOAZ010002320">
    <property type="protein sequence ID" value="CAF3917402.1"/>
    <property type="molecule type" value="Genomic_DNA"/>
</dbReference>
<sequence length="589" mass="67585">MLNIILFAFLILHTNGKGRFRIRRDSHDSSDQLTPHVISHVISSVSKAIICVVFAISIYGCRIGWQACKRQLQKKRHECPERKINNLTDIHIHNELLQISSVDDPSNGKNLLMDEINLSTNKSNQIKYISIPLSVHLFNNSSDKNELGRIKVQDSICPQQTINREEEDFSSLIANLELKYIGTVQHLTTAQHRFLESTHEILDSISRVEQQEISSIQPKIETIYNRDPPLSIPKRDVPSIEQTNYRREPSQDSYQSNHSTKNTATISWNPIATLYGMLTQYQSPIEQKPIQTKKNKFQQFAITVAGGNGNGHQLNQLYNPNGIFIDNDKSIYIADSWNHRVVKWKFNSNKGEIITGGNGSENQNNQLNYPTNIIFDKKNNSFIISDYYNNQVIRYFDRKQTSQQTLISNIRCYGLAIDQNGFIYASYRENHEVRRWKQGDTRGELVAGGNGLGNHLNQLNEPSYIFIDEDYSLYISDENNHRVMKWKKNAKEGIIVAGGNGEGNSLNQLHYPHGMIVDRLGQIYVADFWNHRIMRWCEGDKEGEIVVGGNGKGNQLNQLNYPTGLSFDNEENLYVVDWGNHRIQKYKNI</sequence>